<dbReference type="InterPro" id="IPR051319">
    <property type="entry name" value="Oligoribo/pAp-PDE_c-di-AMP_PDE"/>
</dbReference>
<dbReference type="GO" id="GO:0005886">
    <property type="term" value="C:plasma membrane"/>
    <property type="evidence" value="ECO:0007669"/>
    <property type="project" value="UniProtKB-SubCell"/>
</dbReference>
<dbReference type="InterPro" id="IPR003156">
    <property type="entry name" value="DHHA1_dom"/>
</dbReference>
<keyword evidence="3" id="KW-1133">Transmembrane helix</keyword>
<organism evidence="6 7">
    <name type="scientific">Clostridium thermobutyricum</name>
    <dbReference type="NCBI Taxonomy" id="29372"/>
    <lineage>
        <taxon>Bacteria</taxon>
        <taxon>Bacillati</taxon>
        <taxon>Bacillota</taxon>
        <taxon>Clostridia</taxon>
        <taxon>Eubacteriales</taxon>
        <taxon>Clostridiaceae</taxon>
        <taxon>Clostridium</taxon>
    </lineage>
</organism>
<dbReference type="AlphaFoldDB" id="N9WBJ1"/>
<dbReference type="PATRIC" id="fig|999411.4.peg.2642"/>
<comment type="catalytic activity">
    <reaction evidence="1">
        <text>3',3'-c-di-AMP + H2O = 5'-O-phosphonoadenylyl-(3'-&gt;5')-adenosine + H(+)</text>
        <dbReference type="Rhea" id="RHEA:54420"/>
        <dbReference type="ChEBI" id="CHEBI:15377"/>
        <dbReference type="ChEBI" id="CHEBI:15378"/>
        <dbReference type="ChEBI" id="CHEBI:71500"/>
        <dbReference type="ChEBI" id="CHEBI:138171"/>
    </reaction>
</comment>
<keyword evidence="2" id="KW-0464">Manganese</keyword>
<dbReference type="Pfam" id="PF24898">
    <property type="entry name" value="GGDEF_GdpP"/>
    <property type="match status" value="1"/>
</dbReference>
<reference evidence="6 7" key="1">
    <citation type="submission" date="2013-01" db="EMBL/GenBank/DDBJ databases">
        <title>The Genome Sequence of Clostridium colicanis 209318.</title>
        <authorList>
            <consortium name="The Broad Institute Genome Sequencing Platform"/>
            <person name="Earl A."/>
            <person name="Ward D."/>
            <person name="Feldgarden M."/>
            <person name="Gevers D."/>
            <person name="Courvalin P."/>
            <person name="Lambert T."/>
            <person name="Walker B."/>
            <person name="Young S.K."/>
            <person name="Zeng Q."/>
            <person name="Gargeya S."/>
            <person name="Fitzgerald M."/>
            <person name="Haas B."/>
            <person name="Abouelleil A."/>
            <person name="Alvarado L."/>
            <person name="Arachchi H.M."/>
            <person name="Berlin A.M."/>
            <person name="Chapman S.B."/>
            <person name="Dewar J."/>
            <person name="Goldberg J."/>
            <person name="Griggs A."/>
            <person name="Gujja S."/>
            <person name="Hansen M."/>
            <person name="Howarth C."/>
            <person name="Imamovic A."/>
            <person name="Larimer J."/>
            <person name="McCowan C."/>
            <person name="Murphy C."/>
            <person name="Neiman D."/>
            <person name="Pearson M."/>
            <person name="Priest M."/>
            <person name="Roberts A."/>
            <person name="Saif S."/>
            <person name="Shea T."/>
            <person name="Sisk P."/>
            <person name="Sykes S."/>
            <person name="Wortman J."/>
            <person name="Nusbaum C."/>
            <person name="Birren B."/>
        </authorList>
    </citation>
    <scope>NUCLEOTIDE SEQUENCE [LARGE SCALE GENOMIC DNA]</scope>
    <source>
        <strain evidence="6 7">209318</strain>
    </source>
</reference>
<comment type="subcellular location">
    <subcellularLocation>
        <location evidence="1">Cell membrane</location>
    </subcellularLocation>
</comment>
<feature type="binding site" evidence="2">
    <location>
        <position position="493"/>
    </location>
    <ligand>
        <name>Mn(2+)</name>
        <dbReference type="ChEBI" id="CHEBI:29035"/>
        <label>2</label>
    </ligand>
</feature>
<dbReference type="Gene3D" id="3.30.450.20">
    <property type="entry name" value="PAS domain"/>
    <property type="match status" value="1"/>
</dbReference>
<dbReference type="EC" id="3.1.4.-" evidence="1"/>
<dbReference type="Gene3D" id="3.90.1640.10">
    <property type="entry name" value="inorganic pyrophosphatase (n-terminal core)"/>
    <property type="match status" value="1"/>
</dbReference>
<dbReference type="PANTHER" id="PTHR47618">
    <property type="entry name" value="BIFUNCTIONAL OLIGORIBONUCLEASE AND PAP PHOSPHATASE NRNA"/>
    <property type="match status" value="1"/>
</dbReference>
<comment type="similarity">
    <text evidence="1">Belongs to the GdpP/PdeA phosphodiesterase family.</text>
</comment>
<evidence type="ECO:0000313" key="6">
    <source>
        <dbReference type="EMBL" id="ENZ00205.1"/>
    </source>
</evidence>
<dbReference type="PIRSF" id="PIRSF026583">
    <property type="entry name" value="YybT"/>
    <property type="match status" value="1"/>
</dbReference>
<dbReference type="GO" id="GO:0106409">
    <property type="term" value="F:cyclic-di-AMP phosphodiesterase activity"/>
    <property type="evidence" value="ECO:0007669"/>
    <property type="project" value="RHEA"/>
</dbReference>
<dbReference type="SUPFAM" id="SSF64182">
    <property type="entry name" value="DHH phosphoesterases"/>
    <property type="match status" value="1"/>
</dbReference>
<feature type="binding site" evidence="2">
    <location>
        <position position="347"/>
    </location>
    <ligand>
        <name>Mn(2+)</name>
        <dbReference type="ChEBI" id="CHEBI:29035"/>
        <label>2</label>
    </ligand>
</feature>
<gene>
    <name evidence="6" type="ORF">HMPREF1092_02709</name>
</gene>
<feature type="domain" description="DHHA1" evidence="5">
    <location>
        <begin position="552"/>
        <end position="638"/>
    </location>
</feature>
<evidence type="ECO:0000256" key="1">
    <source>
        <dbReference type="PIRNR" id="PIRNR026583"/>
    </source>
</evidence>
<dbReference type="Proteomes" id="UP000013097">
    <property type="component" value="Unassembled WGS sequence"/>
</dbReference>
<dbReference type="Pfam" id="PF02272">
    <property type="entry name" value="DHHA1"/>
    <property type="match status" value="1"/>
</dbReference>
<dbReference type="GO" id="GO:0046872">
    <property type="term" value="F:metal ion binding"/>
    <property type="evidence" value="ECO:0007669"/>
    <property type="project" value="UniProtKB-KW"/>
</dbReference>
<dbReference type="Pfam" id="PF01368">
    <property type="entry name" value="DHH"/>
    <property type="match status" value="1"/>
</dbReference>
<accession>N9WBJ1</accession>
<evidence type="ECO:0000256" key="2">
    <source>
        <dbReference type="PIRSR" id="PIRSR026583-50"/>
    </source>
</evidence>
<name>N9WBJ1_9CLOT</name>
<evidence type="ECO:0000259" key="4">
    <source>
        <dbReference type="Pfam" id="PF01368"/>
    </source>
</evidence>
<feature type="binding site" evidence="2">
    <location>
        <position position="438"/>
    </location>
    <ligand>
        <name>Mn(2+)</name>
        <dbReference type="ChEBI" id="CHEBI:29035"/>
        <label>2</label>
    </ligand>
</feature>
<dbReference type="EMBL" id="AGYT01000015">
    <property type="protein sequence ID" value="ENZ00205.1"/>
    <property type="molecule type" value="Genomic_DNA"/>
</dbReference>
<dbReference type="GO" id="GO:0003676">
    <property type="term" value="F:nucleic acid binding"/>
    <property type="evidence" value="ECO:0007669"/>
    <property type="project" value="UniProtKB-UniRule"/>
</dbReference>
<evidence type="ECO:0000259" key="5">
    <source>
        <dbReference type="Pfam" id="PF02272"/>
    </source>
</evidence>
<dbReference type="GO" id="GO:0016787">
    <property type="term" value="F:hydrolase activity"/>
    <property type="evidence" value="ECO:0007669"/>
    <property type="project" value="UniProtKB-UniRule"/>
</dbReference>
<sequence>MKLDTPIKRMIKPVILILGAIISFILNYYQIGLLIILIFLIDNFYQLSIFWKKDMDEKNLIKEIDNAISDNLEANLIIPIALIDEQGNIKWNNSMMNEIKSGDNLVDSNILSIARGIDIERIRESTNETHQRLILNNKVYDVYSNKVDYKKDLFLIYFNSVDESKDKKKTNESIMLIEIDNISEALDTVEENLRPLIVAEIEQKLNSYGNRIEAMIKKYDKNKYILSVLDKYIDQEIESKFTILEEISKICKGNKLEITLSIGVGRGALTPNENYKFAVIAKELALGRGGDQVVVKNNDDIKIFGGNSKEIEKRTRVRARVVSHALKELIYESDNVFIVGHKNLDMDCFGSALALSTIVKKLGKKRSIVLGNDTFAIQPFFSKIKELEEYSDLFTTYEKAYKEITDNSLVIIVDVHNRNYVGNLDFVENAKRKVIIDHHRRSTDMVGDALLNYIEVYASSTSEMITEIVQYILDKPSVSVIEAEGLLAGIYMDTKGFSFKTGVRTFDAASFLRRMGAETTEVKKLFTDNLDEFIQIAETIKSAKIKNSTAIAVAPNNSNTVIVAKSADELLNITGILAAFVVCDINGDIYISARSVGDINVQIVLESLGGGGHLNIAGVKISDKSVDEVLVMLKDAIEKYLKVGE</sequence>
<feature type="binding site" evidence="2">
    <location>
        <position position="414"/>
    </location>
    <ligand>
        <name>Mn(2+)</name>
        <dbReference type="ChEBI" id="CHEBI:29035"/>
        <label>1</label>
    </ligand>
</feature>
<dbReference type="InterPro" id="IPR001667">
    <property type="entry name" value="DDH_dom"/>
</dbReference>
<dbReference type="HOGENOM" id="CLU_018278_0_0_9"/>
<comment type="cofactor">
    <cofactor evidence="2">
        <name>Mn(2+)</name>
        <dbReference type="ChEBI" id="CHEBI:29035"/>
    </cofactor>
    <text evidence="2">For phosphodiesterase activity, probably binds 2 Mn(2+) per subunit.</text>
</comment>
<dbReference type="InterPro" id="IPR038763">
    <property type="entry name" value="DHH_sf"/>
</dbReference>
<keyword evidence="1" id="KW-1003">Cell membrane</keyword>
<keyword evidence="3" id="KW-0812">Transmembrane</keyword>
<dbReference type="Gene3D" id="3.10.310.30">
    <property type="match status" value="1"/>
</dbReference>
<evidence type="ECO:0000313" key="7">
    <source>
        <dbReference type="Proteomes" id="UP000013097"/>
    </source>
</evidence>
<proteinExistence type="inferred from homology"/>
<dbReference type="InterPro" id="IPR014528">
    <property type="entry name" value="GdpP/PdeA"/>
</dbReference>
<comment type="caution">
    <text evidence="6">The sequence shown here is derived from an EMBL/GenBank/DDBJ whole genome shotgun (WGS) entry which is preliminary data.</text>
</comment>
<feature type="binding site" evidence="2">
    <location>
        <position position="341"/>
    </location>
    <ligand>
        <name>Mn(2+)</name>
        <dbReference type="ChEBI" id="CHEBI:29035"/>
        <label>1</label>
    </ligand>
</feature>
<feature type="binding site" evidence="2">
    <location>
        <position position="345"/>
    </location>
    <ligand>
        <name>Mn(2+)</name>
        <dbReference type="ChEBI" id="CHEBI:29035"/>
        <label>1</label>
    </ligand>
</feature>
<dbReference type="FunFam" id="3.90.1640.10:FF:000002">
    <property type="entry name" value="Cyclic-di-AMP phosphodiesterase"/>
    <property type="match status" value="1"/>
</dbReference>
<feature type="domain" description="DDH" evidence="4">
    <location>
        <begin position="335"/>
        <end position="490"/>
    </location>
</feature>
<feature type="binding site" evidence="2">
    <location>
        <position position="414"/>
    </location>
    <ligand>
        <name>Mn(2+)</name>
        <dbReference type="ChEBI" id="CHEBI:29035"/>
        <label>2</label>
    </ligand>
</feature>
<comment type="function">
    <text evidence="1">Has phosphodiesterase (PDE) activity against cyclic-di-AMP (c-di-AMP).</text>
</comment>
<evidence type="ECO:0000256" key="3">
    <source>
        <dbReference type="SAM" id="Phobius"/>
    </source>
</evidence>
<protein>
    <recommendedName>
        <fullName evidence="1">Cyclic-di-AMP phosphodiesterase</fullName>
        <ecNumber evidence="1">3.1.4.-</ecNumber>
    </recommendedName>
</protein>
<dbReference type="RefSeq" id="WP_002599161.1">
    <property type="nucleotide sequence ID" value="NZ_KB850956.1"/>
</dbReference>
<feature type="transmembrane region" description="Helical" evidence="3">
    <location>
        <begin position="14"/>
        <end position="41"/>
    </location>
</feature>
<keyword evidence="2" id="KW-0479">Metal-binding</keyword>
<keyword evidence="7" id="KW-1185">Reference proteome</keyword>
<keyword evidence="1 3" id="KW-0472">Membrane</keyword>
<dbReference type="PANTHER" id="PTHR47618:SF2">
    <property type="entry name" value="CYCLIC-DI-AMP PHOSPHODIESTERASE GDPP"/>
    <property type="match status" value="1"/>
</dbReference>
<dbReference type="eggNOG" id="COG3887">
    <property type="taxonomic scope" value="Bacteria"/>
</dbReference>
<keyword evidence="1" id="KW-0378">Hydrolase</keyword>